<proteinExistence type="predicted"/>
<organism evidence="1 2">
    <name type="scientific">Candidatus Pseudomonas adelgestsugas</name>
    <dbReference type="NCBI Taxonomy" id="1302376"/>
    <lineage>
        <taxon>Bacteria</taxon>
        <taxon>Pseudomonadati</taxon>
        <taxon>Pseudomonadota</taxon>
        <taxon>Gammaproteobacteria</taxon>
        <taxon>Pseudomonadales</taxon>
        <taxon>Pseudomonadaceae</taxon>
        <taxon>Pseudomonas</taxon>
    </lineage>
</organism>
<evidence type="ECO:0000313" key="1">
    <source>
        <dbReference type="EMBL" id="QAX82250.1"/>
    </source>
</evidence>
<gene>
    <name evidence="1" type="ORF">C3B55_00949</name>
</gene>
<sequence length="49" mass="5343">MCLGIGHHTSIIALQIFLVNSNLMAMKVSGEYLKVYLVSGCQAAYLINN</sequence>
<name>A0ABX5R9E4_9PSED</name>
<dbReference type="EMBL" id="CP026512">
    <property type="protein sequence ID" value="QAX82250.1"/>
    <property type="molecule type" value="Genomic_DNA"/>
</dbReference>
<protein>
    <submittedName>
        <fullName evidence="1">Uncharacterized protein</fullName>
    </submittedName>
</protein>
<accession>A0ABX5R9E4</accession>
<keyword evidence="2" id="KW-1185">Reference proteome</keyword>
<dbReference type="Proteomes" id="UP000288953">
    <property type="component" value="Chromosome"/>
</dbReference>
<evidence type="ECO:0000313" key="2">
    <source>
        <dbReference type="Proteomes" id="UP000288953"/>
    </source>
</evidence>
<reference evidence="1 2" key="1">
    <citation type="journal article" date="2018" name="Genome Biol. Evol.">
        <title>Partnering With a Pest: Genomes of Hemlock Woolly Adelgid Symbionts Reveal Atypical Nutritional Provisioning Patterns in Dual-Obligate Bacteria.</title>
        <authorList>
            <person name="Weglarz K.M."/>
            <person name="Havill N.P."/>
            <person name="Burke G.R."/>
            <person name="von Dohlen C.D."/>
        </authorList>
    </citation>
    <scope>NUCLEOTIDE SEQUENCE [LARGE SCALE GENOMIC DNA]</scope>
    <source>
        <strain evidence="1 2">HWA_ENA</strain>
    </source>
</reference>